<protein>
    <submittedName>
        <fullName evidence="2">Uncharacterized protein</fullName>
    </submittedName>
</protein>
<sequence length="225" mass="24737">MASKKDVKSRTWSLYTPNSTSIPPSIPLSGQLPAPPSGAADTWERPLSPSSPILTPKLHVTRSMVVKAITMLDSTKAAAIPLPWTKSTHERGGLLTITARDNELCPLKAFNNHHLVNAVVLADALLFAFQALDGTWPPLTKTWFMKRCMQIWDAASILHAFGHSFRIGSSTELLLAGIEHIVPMHVGKAYDKAKLNEVAKAFEAFRVAHNIIMPSIEDLRLLDED</sequence>
<proteinExistence type="predicted"/>
<keyword evidence="3" id="KW-1185">Reference proteome</keyword>
<feature type="compositionally biased region" description="Low complexity" evidence="1">
    <location>
        <begin position="16"/>
        <end position="29"/>
    </location>
</feature>
<comment type="caution">
    <text evidence="2">The sequence shown here is derived from an EMBL/GenBank/DDBJ whole genome shotgun (WGS) entry which is preliminary data.</text>
</comment>
<dbReference type="Proteomes" id="UP001218218">
    <property type="component" value="Unassembled WGS sequence"/>
</dbReference>
<evidence type="ECO:0000256" key="1">
    <source>
        <dbReference type="SAM" id="MobiDB-lite"/>
    </source>
</evidence>
<gene>
    <name evidence="2" type="ORF">DFH08DRAFT_965516</name>
</gene>
<evidence type="ECO:0000313" key="3">
    <source>
        <dbReference type="Proteomes" id="UP001218218"/>
    </source>
</evidence>
<accession>A0AAD6ZQU3</accession>
<dbReference type="AlphaFoldDB" id="A0AAD6ZQU3"/>
<reference evidence="2" key="1">
    <citation type="submission" date="2023-03" db="EMBL/GenBank/DDBJ databases">
        <title>Massive genome expansion in bonnet fungi (Mycena s.s.) driven by repeated elements and novel gene families across ecological guilds.</title>
        <authorList>
            <consortium name="Lawrence Berkeley National Laboratory"/>
            <person name="Harder C.B."/>
            <person name="Miyauchi S."/>
            <person name="Viragh M."/>
            <person name="Kuo A."/>
            <person name="Thoen E."/>
            <person name="Andreopoulos B."/>
            <person name="Lu D."/>
            <person name="Skrede I."/>
            <person name="Drula E."/>
            <person name="Henrissat B."/>
            <person name="Morin E."/>
            <person name="Kohler A."/>
            <person name="Barry K."/>
            <person name="LaButti K."/>
            <person name="Morin E."/>
            <person name="Salamov A."/>
            <person name="Lipzen A."/>
            <person name="Mereny Z."/>
            <person name="Hegedus B."/>
            <person name="Baldrian P."/>
            <person name="Stursova M."/>
            <person name="Weitz H."/>
            <person name="Taylor A."/>
            <person name="Grigoriev I.V."/>
            <person name="Nagy L.G."/>
            <person name="Martin F."/>
            <person name="Kauserud H."/>
        </authorList>
    </citation>
    <scope>NUCLEOTIDE SEQUENCE</scope>
    <source>
        <strain evidence="2">CBHHK002</strain>
    </source>
</reference>
<dbReference type="EMBL" id="JARIHO010000032">
    <property type="protein sequence ID" value="KAJ7334765.1"/>
    <property type="molecule type" value="Genomic_DNA"/>
</dbReference>
<name>A0AAD6ZQU3_9AGAR</name>
<feature type="region of interest" description="Disordered" evidence="1">
    <location>
        <begin position="1"/>
        <end position="46"/>
    </location>
</feature>
<evidence type="ECO:0000313" key="2">
    <source>
        <dbReference type="EMBL" id="KAJ7334765.1"/>
    </source>
</evidence>
<organism evidence="2 3">
    <name type="scientific">Mycena albidolilacea</name>
    <dbReference type="NCBI Taxonomy" id="1033008"/>
    <lineage>
        <taxon>Eukaryota</taxon>
        <taxon>Fungi</taxon>
        <taxon>Dikarya</taxon>
        <taxon>Basidiomycota</taxon>
        <taxon>Agaricomycotina</taxon>
        <taxon>Agaricomycetes</taxon>
        <taxon>Agaricomycetidae</taxon>
        <taxon>Agaricales</taxon>
        <taxon>Marasmiineae</taxon>
        <taxon>Mycenaceae</taxon>
        <taxon>Mycena</taxon>
    </lineage>
</organism>